<keyword evidence="1" id="KW-0472">Membrane</keyword>
<sequence length="216" mass="23835">MHRQFVLIVILVVLGFVLGSIGTWVMMQNKVGDLLTVNPIPQISVVPSPTKYPSNLPTTPLIISPTTTPVSKDAIVRSTIEKFEKALQNKNITEVTAMFTAPSLETEVQAYNGMMGLDGATGPRLFNTGGSNFKIDSWTIVSIDAKDSEEFDIRAVIDEQRRNWSQMTGGYGEPQNMRMVMEMIGDTTKIWVKNYYFYYSDAGGAGGSVKYNGLGF</sequence>
<keyword evidence="1" id="KW-1133">Transmembrane helix</keyword>
<gene>
    <name evidence="2" type="ORF">CO051_06430</name>
</gene>
<dbReference type="AlphaFoldDB" id="A0A2M8EWR2"/>
<feature type="transmembrane region" description="Helical" evidence="1">
    <location>
        <begin position="5"/>
        <end position="27"/>
    </location>
</feature>
<protein>
    <submittedName>
        <fullName evidence="2">Uncharacterized protein</fullName>
    </submittedName>
</protein>
<proteinExistence type="predicted"/>
<evidence type="ECO:0000313" key="2">
    <source>
        <dbReference type="EMBL" id="PJC30297.1"/>
    </source>
</evidence>
<evidence type="ECO:0000313" key="3">
    <source>
        <dbReference type="Proteomes" id="UP000231383"/>
    </source>
</evidence>
<comment type="caution">
    <text evidence="2">The sequence shown here is derived from an EMBL/GenBank/DDBJ whole genome shotgun (WGS) entry which is preliminary data.</text>
</comment>
<name>A0A2M8EWR2_9BACT</name>
<accession>A0A2M8EWR2</accession>
<evidence type="ECO:0000256" key="1">
    <source>
        <dbReference type="SAM" id="Phobius"/>
    </source>
</evidence>
<keyword evidence="1" id="KW-0812">Transmembrane</keyword>
<dbReference type="EMBL" id="PFSC01000163">
    <property type="protein sequence ID" value="PJC30297.1"/>
    <property type="molecule type" value="Genomic_DNA"/>
</dbReference>
<organism evidence="2 3">
    <name type="scientific">Candidatus Roizmanbacteria bacterium CG_4_9_14_0_2_um_filter_39_13</name>
    <dbReference type="NCBI Taxonomy" id="1974839"/>
    <lineage>
        <taxon>Bacteria</taxon>
        <taxon>Candidatus Roizmaniibacteriota</taxon>
    </lineage>
</organism>
<reference evidence="3" key="1">
    <citation type="submission" date="2017-09" db="EMBL/GenBank/DDBJ databases">
        <title>Depth-based differentiation of microbial function through sediment-hosted aquifers and enrichment of novel symbionts in the deep terrestrial subsurface.</title>
        <authorList>
            <person name="Probst A.J."/>
            <person name="Ladd B."/>
            <person name="Jarett J.K."/>
            <person name="Geller-Mcgrath D.E."/>
            <person name="Sieber C.M.K."/>
            <person name="Emerson J.B."/>
            <person name="Anantharaman K."/>
            <person name="Thomas B.C."/>
            <person name="Malmstrom R."/>
            <person name="Stieglmeier M."/>
            <person name="Klingl A."/>
            <person name="Woyke T."/>
            <person name="Ryan C.M."/>
            <person name="Banfield J.F."/>
        </authorList>
    </citation>
    <scope>NUCLEOTIDE SEQUENCE [LARGE SCALE GENOMIC DNA]</scope>
</reference>
<dbReference type="Proteomes" id="UP000231383">
    <property type="component" value="Unassembled WGS sequence"/>
</dbReference>